<dbReference type="Proteomes" id="UP000695802">
    <property type="component" value="Unassembled WGS sequence"/>
</dbReference>
<evidence type="ECO:0000313" key="4">
    <source>
        <dbReference type="Proteomes" id="UP000695802"/>
    </source>
</evidence>
<feature type="compositionally biased region" description="Low complexity" evidence="1">
    <location>
        <begin position="293"/>
        <end position="304"/>
    </location>
</feature>
<comment type="caution">
    <text evidence="3">The sequence shown here is derived from an EMBL/GenBank/DDBJ whole genome shotgun (WGS) entry which is preliminary data.</text>
</comment>
<protein>
    <recommendedName>
        <fullName evidence="5">Transmembrane protein</fullName>
    </recommendedName>
</protein>
<sequence length="312" mass="34491">MPFNQLLLPLIGGYLFVNFTFITSYWASRQGKEQLLLASALVGIVALAVARVLAVLLMATAWGQEAWRLLHLVAPYPGIGTALLAFLVCLALRVWINWFWPRDEAALWLYGTGTYNSLERLFFLSVLRVEQVRTRGFVAELAIRMLWHPPLRLGRWLSRLLPPRSASEQAALDAQVHPADRLDALETSDGLLAPVPVLLSLKDRKVYAGWLEWIPPLRADASPYLRLVPVWSGYRDAQTLRVVVTENYSEDIFSGSELPAAKVISTGDIANASLFDPDVFDRFGGEPDEAEQGEPGAAEGSAQATPPASPKQ</sequence>
<gene>
    <name evidence="3" type="ORF">JR064_09135</name>
</gene>
<evidence type="ECO:0000256" key="1">
    <source>
        <dbReference type="SAM" id="MobiDB-lite"/>
    </source>
</evidence>
<reference evidence="3 4" key="1">
    <citation type="submission" date="2021-02" db="EMBL/GenBank/DDBJ databases">
        <title>Taxonomically Unique Crown Gall-Associated Xanthomonas Stains Have Deficiency in Virulence Repertories.</title>
        <authorList>
            <person name="Mafakheri H."/>
            <person name="Taghavi S.M."/>
            <person name="Dimkic I."/>
            <person name="Nemanja K."/>
            <person name="Osdaghi E."/>
        </authorList>
    </citation>
    <scope>NUCLEOTIDE SEQUENCE [LARGE SCALE GENOMIC DNA]</scope>
    <source>
        <strain evidence="3 4">FX4</strain>
    </source>
</reference>
<feature type="region of interest" description="Disordered" evidence="1">
    <location>
        <begin position="280"/>
        <end position="312"/>
    </location>
</feature>
<keyword evidence="4" id="KW-1185">Reference proteome</keyword>
<evidence type="ECO:0000256" key="2">
    <source>
        <dbReference type="SAM" id="Phobius"/>
    </source>
</evidence>
<feature type="transmembrane region" description="Helical" evidence="2">
    <location>
        <begin position="6"/>
        <end position="28"/>
    </location>
</feature>
<keyword evidence="2" id="KW-1133">Transmembrane helix</keyword>
<feature type="transmembrane region" description="Helical" evidence="2">
    <location>
        <begin position="35"/>
        <end position="62"/>
    </location>
</feature>
<evidence type="ECO:0008006" key="5">
    <source>
        <dbReference type="Google" id="ProtNLM"/>
    </source>
</evidence>
<proteinExistence type="predicted"/>
<dbReference type="EMBL" id="JAFIWB010000007">
    <property type="protein sequence ID" value="MBN6102327.1"/>
    <property type="molecule type" value="Genomic_DNA"/>
</dbReference>
<feature type="transmembrane region" description="Helical" evidence="2">
    <location>
        <begin position="74"/>
        <end position="96"/>
    </location>
</feature>
<name>A0ABS3B153_9XANT</name>
<organism evidence="3 4">
    <name type="scientific">Xanthomonas bonasiae</name>
    <dbReference type="NCBI Taxonomy" id="2810351"/>
    <lineage>
        <taxon>Bacteria</taxon>
        <taxon>Pseudomonadati</taxon>
        <taxon>Pseudomonadota</taxon>
        <taxon>Gammaproteobacteria</taxon>
        <taxon>Lysobacterales</taxon>
        <taxon>Lysobacteraceae</taxon>
        <taxon>Xanthomonas</taxon>
    </lineage>
</organism>
<keyword evidence="2" id="KW-0812">Transmembrane</keyword>
<dbReference type="RefSeq" id="WP_206229521.1">
    <property type="nucleotide sequence ID" value="NZ_JAFIWB010000007.1"/>
</dbReference>
<evidence type="ECO:0000313" key="3">
    <source>
        <dbReference type="EMBL" id="MBN6102327.1"/>
    </source>
</evidence>
<keyword evidence="2" id="KW-0472">Membrane</keyword>
<accession>A0ABS3B153</accession>